<evidence type="ECO:0000313" key="2">
    <source>
        <dbReference type="Proteomes" id="UP000729701"/>
    </source>
</evidence>
<accession>A0A951UW05</accession>
<evidence type="ECO:0000313" key="1">
    <source>
        <dbReference type="EMBL" id="MBW4669420.1"/>
    </source>
</evidence>
<reference evidence="1" key="1">
    <citation type="submission" date="2021-05" db="EMBL/GenBank/DDBJ databases">
        <authorList>
            <person name="Pietrasiak N."/>
            <person name="Ward R."/>
            <person name="Stajich J.E."/>
            <person name="Kurbessoian T."/>
        </authorList>
    </citation>
    <scope>NUCLEOTIDE SEQUENCE</scope>
    <source>
        <strain evidence="1">GSE-NOS-MK-12-04C</strain>
    </source>
</reference>
<sequence length="82" mass="8680">MEIRDLEYQQPSLELVNDVTAESIVGGDGSTIILSTTGTLLVFNTGRNTIQTSNQSFASIAGTFPSLTVGGGTLIQAFIRPF</sequence>
<proteinExistence type="predicted"/>
<name>A0A951UW05_9CYAN</name>
<gene>
    <name evidence="1" type="ORF">KME60_18875</name>
</gene>
<dbReference type="Proteomes" id="UP000729701">
    <property type="component" value="Unassembled WGS sequence"/>
</dbReference>
<organism evidence="1 2">
    <name type="scientific">Cyanomargarita calcarea GSE-NOS-MK-12-04C</name>
    <dbReference type="NCBI Taxonomy" id="2839659"/>
    <lineage>
        <taxon>Bacteria</taxon>
        <taxon>Bacillati</taxon>
        <taxon>Cyanobacteriota</taxon>
        <taxon>Cyanophyceae</taxon>
        <taxon>Nostocales</taxon>
        <taxon>Cyanomargaritaceae</taxon>
        <taxon>Cyanomargarita</taxon>
    </lineage>
</organism>
<reference evidence="1" key="2">
    <citation type="journal article" date="2022" name="Microbiol. Resour. Announc.">
        <title>Metagenome Sequencing to Explore Phylogenomics of Terrestrial Cyanobacteria.</title>
        <authorList>
            <person name="Ward R.D."/>
            <person name="Stajich J.E."/>
            <person name="Johansen J.R."/>
            <person name="Huntemann M."/>
            <person name="Clum A."/>
            <person name="Foster B."/>
            <person name="Foster B."/>
            <person name="Roux S."/>
            <person name="Palaniappan K."/>
            <person name="Varghese N."/>
            <person name="Mukherjee S."/>
            <person name="Reddy T.B.K."/>
            <person name="Daum C."/>
            <person name="Copeland A."/>
            <person name="Chen I.A."/>
            <person name="Ivanova N.N."/>
            <person name="Kyrpides N.C."/>
            <person name="Shapiro N."/>
            <person name="Eloe-Fadrosh E.A."/>
            <person name="Pietrasiak N."/>
        </authorList>
    </citation>
    <scope>NUCLEOTIDE SEQUENCE</scope>
    <source>
        <strain evidence="1">GSE-NOS-MK-12-04C</strain>
    </source>
</reference>
<comment type="caution">
    <text evidence="1">The sequence shown here is derived from an EMBL/GenBank/DDBJ whole genome shotgun (WGS) entry which is preliminary data.</text>
</comment>
<dbReference type="EMBL" id="JAHHGZ010000020">
    <property type="protein sequence ID" value="MBW4669420.1"/>
    <property type="molecule type" value="Genomic_DNA"/>
</dbReference>
<protein>
    <submittedName>
        <fullName evidence="1">Uncharacterized protein</fullName>
    </submittedName>
</protein>
<dbReference type="AlphaFoldDB" id="A0A951UW05"/>